<evidence type="ECO:0000256" key="9">
    <source>
        <dbReference type="SAM" id="SignalP"/>
    </source>
</evidence>
<dbReference type="STRING" id="1754190.A0A1Y2DBE4"/>
<evidence type="ECO:0000256" key="5">
    <source>
        <dbReference type="ARBA" id="ARBA00022741"/>
    </source>
</evidence>
<feature type="region of interest" description="Disordered" evidence="7">
    <location>
        <begin position="426"/>
        <end position="451"/>
    </location>
</feature>
<reference evidence="10 11" key="1">
    <citation type="submission" date="2016-08" db="EMBL/GenBank/DDBJ databases">
        <title>A Parts List for Fungal Cellulosomes Revealed by Comparative Genomics.</title>
        <authorList>
            <consortium name="DOE Joint Genome Institute"/>
            <person name="Haitjema C.H."/>
            <person name="Gilmore S.P."/>
            <person name="Henske J.K."/>
            <person name="Solomon K.V."/>
            <person name="De Groot R."/>
            <person name="Kuo A."/>
            <person name="Mondo S.J."/>
            <person name="Salamov A.A."/>
            <person name="Labutti K."/>
            <person name="Zhao Z."/>
            <person name="Chiniquy J."/>
            <person name="Barry K."/>
            <person name="Brewer H.M."/>
            <person name="Purvine S.O."/>
            <person name="Wright A.T."/>
            <person name="Boxma B."/>
            <person name="Van Alen T."/>
            <person name="Hackstein J.H."/>
            <person name="Baker S.E."/>
            <person name="Grigoriev I.V."/>
            <person name="O'Malley M.A."/>
        </authorList>
    </citation>
    <scope>NUCLEOTIDE SEQUENCE [LARGE SCALE GENOMIC DNA]</scope>
    <source>
        <strain evidence="10 11">G1</strain>
    </source>
</reference>
<keyword evidence="4" id="KW-0677">Repeat</keyword>
<evidence type="ECO:0000256" key="1">
    <source>
        <dbReference type="ARBA" id="ARBA00004167"/>
    </source>
</evidence>
<feature type="signal peptide" evidence="9">
    <location>
        <begin position="1"/>
        <end position="22"/>
    </location>
</feature>
<evidence type="ECO:0000256" key="2">
    <source>
        <dbReference type="ARBA" id="ARBA00022614"/>
    </source>
</evidence>
<dbReference type="AlphaFoldDB" id="A0A1Y2DBE4"/>
<dbReference type="SMART" id="SM00369">
    <property type="entry name" value="LRR_TYP"/>
    <property type="match status" value="2"/>
</dbReference>
<keyword evidence="5" id="KW-0547">Nucleotide-binding</keyword>
<dbReference type="OrthoDB" id="660555at2759"/>
<comment type="subcellular location">
    <subcellularLocation>
        <location evidence="1">Membrane</location>
        <topology evidence="1">Single-pass membrane protein</topology>
    </subcellularLocation>
</comment>
<evidence type="ECO:0000313" key="11">
    <source>
        <dbReference type="Proteomes" id="UP000193920"/>
    </source>
</evidence>
<evidence type="ECO:0000256" key="3">
    <source>
        <dbReference type="ARBA" id="ARBA00022729"/>
    </source>
</evidence>
<evidence type="ECO:0000256" key="8">
    <source>
        <dbReference type="SAM" id="Phobius"/>
    </source>
</evidence>
<dbReference type="EMBL" id="MCOG01000075">
    <property type="protein sequence ID" value="ORY55975.1"/>
    <property type="molecule type" value="Genomic_DNA"/>
</dbReference>
<protein>
    <submittedName>
        <fullName evidence="10">L domain-like protein</fullName>
    </submittedName>
</protein>
<evidence type="ECO:0000256" key="7">
    <source>
        <dbReference type="SAM" id="MobiDB-lite"/>
    </source>
</evidence>
<feature type="compositionally biased region" description="Low complexity" evidence="7">
    <location>
        <begin position="492"/>
        <end position="503"/>
    </location>
</feature>
<keyword evidence="3 9" id="KW-0732">Signal</keyword>
<comment type="caution">
    <text evidence="10">The sequence shown here is derived from an EMBL/GenBank/DDBJ whole genome shotgun (WGS) entry which is preliminary data.</text>
</comment>
<dbReference type="Gene3D" id="3.80.10.10">
    <property type="entry name" value="Ribonuclease Inhibitor"/>
    <property type="match status" value="1"/>
</dbReference>
<sequence>MKCITSILILINLLLIFGETNTQQVITTNSTQSNEQSPPVEKISESVIQYQKNPLSLTEDCRNVIGFLLEQNEDIIYKDIPNCCEKAEDTYWHYINCENGSITEMDLRFDTSRIQKKIDFSNFPILKKLKSFAIEAKFINDEVPSVFFDFPELTKLEISQSNIEKVPNNLNEHSLIEEVVFYNNSLVGFPSKLLDYPNIKVLDLSLNENIREVPKNIKNLSNLTELYLQNTGLTELPKEIFSLSNLVEFDIDRNPKLNAIIHNFGNKIKNCDFRYTNILCYEPGSCENFCTGESNEDFREFVKEDAISYTICTKKILSDHEKSFFQSKLFIILLVIAVVLTIIILSVLLFRSYRDKGNSKKNPLDHDIYVAPVIIKREPIVINNGEILSNDKSPNIPAIHIPNISDANSKMSNSSFISDDSTISPLSNHHSTNSPIISPLSSSPTTSPRLKYYYSDNKHNTLPIYRQNEKNIPEFSLSETNLIQRPQDSNNLLKLTTSNNTSPSPSPSPLSKKRSLHSLHDIASLCITNQVDDSSSSKNIIPTKEINNKK</sequence>
<feature type="chain" id="PRO_5012688826" evidence="9">
    <location>
        <begin position="23"/>
        <end position="550"/>
    </location>
</feature>
<name>A0A1Y2DBE4_9FUNG</name>
<evidence type="ECO:0000256" key="4">
    <source>
        <dbReference type="ARBA" id="ARBA00022737"/>
    </source>
</evidence>
<keyword evidence="2" id="KW-0433">Leucine-rich repeat</keyword>
<evidence type="ECO:0000313" key="10">
    <source>
        <dbReference type="EMBL" id="ORY55975.1"/>
    </source>
</evidence>
<dbReference type="SUPFAM" id="SSF52058">
    <property type="entry name" value="L domain-like"/>
    <property type="match status" value="1"/>
</dbReference>
<keyword evidence="8" id="KW-1133">Transmembrane helix</keyword>
<accession>A0A1Y2DBE4</accession>
<dbReference type="InterPro" id="IPR032675">
    <property type="entry name" value="LRR_dom_sf"/>
</dbReference>
<keyword evidence="6" id="KW-0067">ATP-binding</keyword>
<dbReference type="InterPro" id="IPR003591">
    <property type="entry name" value="Leu-rich_rpt_typical-subtyp"/>
</dbReference>
<feature type="region of interest" description="Disordered" evidence="7">
    <location>
        <begin position="492"/>
        <end position="515"/>
    </location>
</feature>
<dbReference type="GO" id="GO:0016020">
    <property type="term" value="C:membrane"/>
    <property type="evidence" value="ECO:0007669"/>
    <property type="project" value="UniProtKB-SubCell"/>
</dbReference>
<dbReference type="InterPro" id="IPR051716">
    <property type="entry name" value="Plant_RL_S/T_kinase"/>
</dbReference>
<proteinExistence type="predicted"/>
<organism evidence="10 11">
    <name type="scientific">Neocallimastix californiae</name>
    <dbReference type="NCBI Taxonomy" id="1754190"/>
    <lineage>
        <taxon>Eukaryota</taxon>
        <taxon>Fungi</taxon>
        <taxon>Fungi incertae sedis</taxon>
        <taxon>Chytridiomycota</taxon>
        <taxon>Chytridiomycota incertae sedis</taxon>
        <taxon>Neocallimastigomycetes</taxon>
        <taxon>Neocallimastigales</taxon>
        <taxon>Neocallimastigaceae</taxon>
        <taxon>Neocallimastix</taxon>
    </lineage>
</organism>
<feature type="transmembrane region" description="Helical" evidence="8">
    <location>
        <begin position="329"/>
        <end position="350"/>
    </location>
</feature>
<keyword evidence="11" id="KW-1185">Reference proteome</keyword>
<keyword evidence="8" id="KW-0472">Membrane</keyword>
<keyword evidence="8" id="KW-0812">Transmembrane</keyword>
<dbReference type="Proteomes" id="UP000193920">
    <property type="component" value="Unassembled WGS sequence"/>
</dbReference>
<gene>
    <name evidence="10" type="ORF">LY90DRAFT_645320</name>
</gene>
<feature type="compositionally biased region" description="Low complexity" evidence="7">
    <location>
        <begin position="431"/>
        <end position="448"/>
    </location>
</feature>
<dbReference type="PANTHER" id="PTHR48053">
    <property type="entry name" value="LEUCINE RICH REPEAT FAMILY PROTEIN, EXPRESSED"/>
    <property type="match status" value="1"/>
</dbReference>
<dbReference type="PANTHER" id="PTHR48053:SF71">
    <property type="entry name" value="LEUCINE RICH REPEAT FAMILY PROTEIN, EXPRESSED"/>
    <property type="match status" value="1"/>
</dbReference>
<dbReference type="GO" id="GO:0005524">
    <property type="term" value="F:ATP binding"/>
    <property type="evidence" value="ECO:0007669"/>
    <property type="project" value="UniProtKB-KW"/>
</dbReference>
<evidence type="ECO:0000256" key="6">
    <source>
        <dbReference type="ARBA" id="ARBA00022840"/>
    </source>
</evidence>